<dbReference type="PANTHER" id="PTHR30204:SF67">
    <property type="entry name" value="HTH-TYPE TRANSCRIPTIONAL REGULATOR MLRA-RELATED"/>
    <property type="match status" value="1"/>
</dbReference>
<feature type="domain" description="HTH merR-type" evidence="5">
    <location>
        <begin position="1"/>
        <end position="59"/>
    </location>
</feature>
<keyword evidence="2" id="KW-0238">DNA-binding</keyword>
<dbReference type="GO" id="GO:0046872">
    <property type="term" value="F:metal ion binding"/>
    <property type="evidence" value="ECO:0007669"/>
    <property type="project" value="InterPro"/>
</dbReference>
<dbReference type="Pfam" id="PF13411">
    <property type="entry name" value="MerR_1"/>
    <property type="match status" value="1"/>
</dbReference>
<evidence type="ECO:0000313" key="7">
    <source>
        <dbReference type="EMBL" id="GEN79351.1"/>
    </source>
</evidence>
<proteinExistence type="predicted"/>
<dbReference type="SUPFAM" id="SSF46955">
    <property type="entry name" value="Putative DNA-binding domain"/>
    <property type="match status" value="1"/>
</dbReference>
<dbReference type="InterPro" id="IPR047057">
    <property type="entry name" value="MerR_fam"/>
</dbReference>
<dbReference type="OrthoDB" id="9800334at2"/>
<dbReference type="GO" id="GO:0031419">
    <property type="term" value="F:cobalamin binding"/>
    <property type="evidence" value="ECO:0007669"/>
    <property type="project" value="InterPro"/>
</dbReference>
<sequence length="308" mass="31984">MYTIKHAAELTGVPVATLRAWERRYAVVAPERTEGGYRLYDDAAVDRLRAMRDLVAAGWAPRQAADEVRGPRRRPLPTPPGERVDAAGPPPVPVPAGGPAVVEGAADLVAAGRALDAASVAAVLDERFARGSFESVVDDWLMPALRLVGDAWERGEVSTAAEHLVAHAVLRRLAAAFEAAAAGTRGPRVVIGLPPGGRHELGALAFAVAARRAGLAVTYVGADLPQDSWLDAVGQTRPHALVLAVPRPEDVPAAARVIDAVRRAHPDLRVLVGGGAQDSPDLPAPALGHRIGDAADRLAHALAGASAG</sequence>
<evidence type="ECO:0000256" key="3">
    <source>
        <dbReference type="ARBA" id="ARBA00023163"/>
    </source>
</evidence>
<dbReference type="CDD" id="cd01104">
    <property type="entry name" value="HTH_MlrA-CarA"/>
    <property type="match status" value="1"/>
</dbReference>
<evidence type="ECO:0000259" key="6">
    <source>
        <dbReference type="PROSITE" id="PS51332"/>
    </source>
</evidence>
<dbReference type="PROSITE" id="PS51332">
    <property type="entry name" value="B12_BINDING"/>
    <property type="match status" value="1"/>
</dbReference>
<dbReference type="SUPFAM" id="SSF52242">
    <property type="entry name" value="Cobalamin (vitamin B12)-binding domain"/>
    <property type="match status" value="1"/>
</dbReference>
<feature type="domain" description="B12-binding" evidence="6">
    <location>
        <begin position="186"/>
        <end position="308"/>
    </location>
</feature>
<name>A0A511YVX3_9CELL</name>
<dbReference type="PROSITE" id="PS50937">
    <property type="entry name" value="HTH_MERR_2"/>
    <property type="match status" value="1"/>
</dbReference>
<keyword evidence="8" id="KW-1185">Reference proteome</keyword>
<keyword evidence="1" id="KW-0805">Transcription regulation</keyword>
<comment type="caution">
    <text evidence="7">The sequence shown here is derived from an EMBL/GenBank/DDBJ whole genome shotgun (WGS) entry which is preliminary data.</text>
</comment>
<gene>
    <name evidence="7" type="ORF">AFE02nite_10850</name>
</gene>
<dbReference type="Gene3D" id="1.10.1660.10">
    <property type="match status" value="1"/>
</dbReference>
<evidence type="ECO:0000313" key="8">
    <source>
        <dbReference type="Proteomes" id="UP000321484"/>
    </source>
</evidence>
<dbReference type="GO" id="GO:0003677">
    <property type="term" value="F:DNA binding"/>
    <property type="evidence" value="ECO:0007669"/>
    <property type="project" value="UniProtKB-KW"/>
</dbReference>
<dbReference type="InterPro" id="IPR036594">
    <property type="entry name" value="Meth_synthase_dom"/>
</dbReference>
<dbReference type="EMBL" id="BJYK01000001">
    <property type="protein sequence ID" value="GEN79351.1"/>
    <property type="molecule type" value="Genomic_DNA"/>
</dbReference>
<evidence type="ECO:0000256" key="4">
    <source>
        <dbReference type="SAM" id="MobiDB-lite"/>
    </source>
</evidence>
<dbReference type="AlphaFoldDB" id="A0A511YVX3"/>
<reference evidence="7 8" key="1">
    <citation type="submission" date="2019-07" db="EMBL/GenBank/DDBJ databases">
        <title>Whole genome shotgun sequence of Actinotalea fermentans NBRC 105374.</title>
        <authorList>
            <person name="Hosoyama A."/>
            <person name="Uohara A."/>
            <person name="Ohji S."/>
            <person name="Ichikawa N."/>
        </authorList>
    </citation>
    <scope>NUCLEOTIDE SEQUENCE [LARGE SCALE GENOMIC DNA]</scope>
    <source>
        <strain evidence="7 8">NBRC 105374</strain>
    </source>
</reference>
<organism evidence="7 8">
    <name type="scientific">Actinotalea fermentans</name>
    <dbReference type="NCBI Taxonomy" id="43671"/>
    <lineage>
        <taxon>Bacteria</taxon>
        <taxon>Bacillati</taxon>
        <taxon>Actinomycetota</taxon>
        <taxon>Actinomycetes</taxon>
        <taxon>Micrococcales</taxon>
        <taxon>Cellulomonadaceae</taxon>
        <taxon>Actinotalea</taxon>
    </lineage>
</organism>
<evidence type="ECO:0000256" key="2">
    <source>
        <dbReference type="ARBA" id="ARBA00023125"/>
    </source>
</evidence>
<dbReference type="PANTHER" id="PTHR30204">
    <property type="entry name" value="REDOX-CYCLING DRUG-SENSING TRANSCRIPTIONAL ACTIVATOR SOXR"/>
    <property type="match status" value="1"/>
</dbReference>
<dbReference type="InterPro" id="IPR003759">
    <property type="entry name" value="Cbl-bd_cap"/>
</dbReference>
<dbReference type="InterPro" id="IPR000551">
    <property type="entry name" value="MerR-type_HTH_dom"/>
</dbReference>
<dbReference type="Pfam" id="PF02310">
    <property type="entry name" value="B12-binding"/>
    <property type="match status" value="1"/>
</dbReference>
<dbReference type="InterPro" id="IPR036724">
    <property type="entry name" value="Cobalamin-bd_sf"/>
</dbReference>
<dbReference type="RefSeq" id="WP_146819176.1">
    <property type="nucleotide sequence ID" value="NZ_BJYK01000001.1"/>
</dbReference>
<evidence type="ECO:0000259" key="5">
    <source>
        <dbReference type="PROSITE" id="PS50937"/>
    </source>
</evidence>
<dbReference type="Gene3D" id="1.10.1240.10">
    <property type="entry name" value="Methionine synthase domain"/>
    <property type="match status" value="1"/>
</dbReference>
<dbReference type="Pfam" id="PF02607">
    <property type="entry name" value="B12-binding_2"/>
    <property type="match status" value="1"/>
</dbReference>
<dbReference type="SMART" id="SM00422">
    <property type="entry name" value="HTH_MERR"/>
    <property type="match status" value="1"/>
</dbReference>
<dbReference type="GO" id="GO:0003700">
    <property type="term" value="F:DNA-binding transcription factor activity"/>
    <property type="evidence" value="ECO:0007669"/>
    <property type="project" value="InterPro"/>
</dbReference>
<evidence type="ECO:0000256" key="1">
    <source>
        <dbReference type="ARBA" id="ARBA00023015"/>
    </source>
</evidence>
<dbReference type="Proteomes" id="UP000321484">
    <property type="component" value="Unassembled WGS sequence"/>
</dbReference>
<protein>
    <submittedName>
        <fullName evidence="7">MerR family transcriptional regulator</fullName>
    </submittedName>
</protein>
<keyword evidence="3" id="KW-0804">Transcription</keyword>
<dbReference type="InterPro" id="IPR009061">
    <property type="entry name" value="DNA-bd_dom_put_sf"/>
</dbReference>
<dbReference type="InterPro" id="IPR006158">
    <property type="entry name" value="Cobalamin-bd"/>
</dbReference>
<accession>A0A511YVX3</accession>
<feature type="region of interest" description="Disordered" evidence="4">
    <location>
        <begin position="64"/>
        <end position="90"/>
    </location>
</feature>
<dbReference type="Gene3D" id="3.40.50.280">
    <property type="entry name" value="Cobalamin-binding domain"/>
    <property type="match status" value="1"/>
</dbReference>